<dbReference type="InterPro" id="IPR046711">
    <property type="entry name" value="DUF6784"/>
</dbReference>
<dbReference type="Pfam" id="PF20580">
    <property type="entry name" value="DUF6784"/>
    <property type="match status" value="1"/>
</dbReference>
<feature type="non-terminal residue" evidence="3">
    <location>
        <position position="1"/>
    </location>
</feature>
<feature type="transmembrane region" description="Helical" evidence="1">
    <location>
        <begin position="12"/>
        <end position="34"/>
    </location>
</feature>
<proteinExistence type="predicted"/>
<name>A0A382TZM7_9ZZZZ</name>
<sequence>LKITDRLQIKPYRLILAMILACGVGLWIGFWGFLHVHYKDGFSGGFGWEAYRHLQQWVYYMPDADGVATIFMGIGFNIVVILTFLRQRFLWWTLHPAAYPLASSLNWTMSWMWSSIFTSWLLKWIILKQGGFKAYRRAIPFFFGLILGDYLVGGIWNVWGVLSHRYIYTFWH</sequence>
<evidence type="ECO:0000259" key="2">
    <source>
        <dbReference type="Pfam" id="PF20580"/>
    </source>
</evidence>
<organism evidence="3">
    <name type="scientific">marine metagenome</name>
    <dbReference type="NCBI Taxonomy" id="408172"/>
    <lineage>
        <taxon>unclassified sequences</taxon>
        <taxon>metagenomes</taxon>
        <taxon>ecological metagenomes</taxon>
    </lineage>
</organism>
<evidence type="ECO:0000313" key="3">
    <source>
        <dbReference type="EMBL" id="SVD27514.1"/>
    </source>
</evidence>
<dbReference type="EMBL" id="UINC01140391">
    <property type="protein sequence ID" value="SVD27514.1"/>
    <property type="molecule type" value="Genomic_DNA"/>
</dbReference>
<feature type="transmembrane region" description="Helical" evidence="1">
    <location>
        <begin position="138"/>
        <end position="162"/>
    </location>
</feature>
<keyword evidence="1" id="KW-0812">Transmembrane</keyword>
<feature type="transmembrane region" description="Helical" evidence="1">
    <location>
        <begin position="66"/>
        <end position="85"/>
    </location>
</feature>
<keyword evidence="1" id="KW-0472">Membrane</keyword>
<protein>
    <recommendedName>
        <fullName evidence="2">DUF6784 domain-containing protein</fullName>
    </recommendedName>
</protein>
<evidence type="ECO:0000256" key="1">
    <source>
        <dbReference type="SAM" id="Phobius"/>
    </source>
</evidence>
<accession>A0A382TZM7</accession>
<feature type="domain" description="DUF6784" evidence="2">
    <location>
        <begin position="70"/>
        <end position="171"/>
    </location>
</feature>
<gene>
    <name evidence="3" type="ORF">METZ01_LOCUS380368</name>
</gene>
<keyword evidence="1" id="KW-1133">Transmembrane helix</keyword>
<dbReference type="AlphaFoldDB" id="A0A382TZM7"/>
<reference evidence="3" key="1">
    <citation type="submission" date="2018-05" db="EMBL/GenBank/DDBJ databases">
        <authorList>
            <person name="Lanie J.A."/>
            <person name="Ng W.-L."/>
            <person name="Kazmierczak K.M."/>
            <person name="Andrzejewski T.M."/>
            <person name="Davidsen T.M."/>
            <person name="Wayne K.J."/>
            <person name="Tettelin H."/>
            <person name="Glass J.I."/>
            <person name="Rusch D."/>
            <person name="Podicherti R."/>
            <person name="Tsui H.-C.T."/>
            <person name="Winkler M.E."/>
        </authorList>
    </citation>
    <scope>NUCLEOTIDE SEQUENCE</scope>
</reference>